<dbReference type="EMBL" id="CAJJDN010000029">
    <property type="protein sequence ID" value="CAD8072490.1"/>
    <property type="molecule type" value="Genomic_DNA"/>
</dbReference>
<keyword evidence="2" id="KW-1185">Reference proteome</keyword>
<evidence type="ECO:0000313" key="2">
    <source>
        <dbReference type="Proteomes" id="UP000692954"/>
    </source>
</evidence>
<organism evidence="1 2">
    <name type="scientific">Paramecium sonneborni</name>
    <dbReference type="NCBI Taxonomy" id="65129"/>
    <lineage>
        <taxon>Eukaryota</taxon>
        <taxon>Sar</taxon>
        <taxon>Alveolata</taxon>
        <taxon>Ciliophora</taxon>
        <taxon>Intramacronucleata</taxon>
        <taxon>Oligohymenophorea</taxon>
        <taxon>Peniculida</taxon>
        <taxon>Parameciidae</taxon>
        <taxon>Paramecium</taxon>
    </lineage>
</organism>
<reference evidence="1" key="1">
    <citation type="submission" date="2021-01" db="EMBL/GenBank/DDBJ databases">
        <authorList>
            <consortium name="Genoscope - CEA"/>
            <person name="William W."/>
        </authorList>
    </citation>
    <scope>NUCLEOTIDE SEQUENCE</scope>
</reference>
<dbReference type="OrthoDB" id="302465at2759"/>
<comment type="caution">
    <text evidence="1">The sequence shown here is derived from an EMBL/GenBank/DDBJ whole genome shotgun (WGS) entry which is preliminary data.</text>
</comment>
<protein>
    <submittedName>
        <fullName evidence="1">Uncharacterized protein</fullName>
    </submittedName>
</protein>
<dbReference type="AlphaFoldDB" id="A0A8S1LWS3"/>
<accession>A0A8S1LWS3</accession>
<name>A0A8S1LWS3_9CILI</name>
<evidence type="ECO:0000313" key="1">
    <source>
        <dbReference type="EMBL" id="CAD8072490.1"/>
    </source>
</evidence>
<gene>
    <name evidence="1" type="ORF">PSON_ATCC_30995.1.T0290191</name>
</gene>
<proteinExistence type="predicted"/>
<sequence>MNKIRQTPRSRRLSAYQEKDYVVPKLFLSVDLYQKQQHSVRIASNQVINNLTFLRRNINYQTTTRSIQSELEFQPTEENNKAYEVKIKIKFTKHKQKLEKQFKQDFHEDYKIVKFPNSAIQQINDEIELSRKLQKLLSTITK</sequence>
<dbReference type="Proteomes" id="UP000692954">
    <property type="component" value="Unassembled WGS sequence"/>
</dbReference>